<name>A0A6P1LZU9_9BACT</name>
<dbReference type="PROSITE" id="PS50102">
    <property type="entry name" value="RRM"/>
    <property type="match status" value="1"/>
</dbReference>
<dbReference type="InterPro" id="IPR052462">
    <property type="entry name" value="SLIRP/GR-RBP-like"/>
</dbReference>
<dbReference type="Proteomes" id="UP000464954">
    <property type="component" value="Chromosome"/>
</dbReference>
<dbReference type="InterPro" id="IPR048289">
    <property type="entry name" value="RRM2_NsCP33-like"/>
</dbReference>
<proteinExistence type="predicted"/>
<feature type="region of interest" description="Disordered" evidence="2">
    <location>
        <begin position="73"/>
        <end position="105"/>
    </location>
</feature>
<dbReference type="InterPro" id="IPR012677">
    <property type="entry name" value="Nucleotide-bd_a/b_plait_sf"/>
</dbReference>
<dbReference type="EMBL" id="CP047593">
    <property type="protein sequence ID" value="QHI68069.1"/>
    <property type="molecule type" value="Genomic_DNA"/>
</dbReference>
<dbReference type="CDD" id="cd21608">
    <property type="entry name" value="RRM2_NsCP33_like"/>
    <property type="match status" value="1"/>
</dbReference>
<gene>
    <name evidence="4" type="ORF">GT409_00905</name>
</gene>
<protein>
    <submittedName>
        <fullName evidence="4">RNA-binding protein</fullName>
    </submittedName>
</protein>
<evidence type="ECO:0000259" key="3">
    <source>
        <dbReference type="PROSITE" id="PS50102"/>
    </source>
</evidence>
<dbReference type="KEGG" id="taer:GT409_00905"/>
<keyword evidence="5" id="KW-1185">Reference proteome</keyword>
<keyword evidence="1" id="KW-0694">RNA-binding</keyword>
<dbReference type="PANTHER" id="PTHR48027">
    <property type="entry name" value="HETEROGENEOUS NUCLEAR RIBONUCLEOPROTEIN 87F-RELATED"/>
    <property type="match status" value="1"/>
</dbReference>
<dbReference type="GO" id="GO:0003723">
    <property type="term" value="F:RNA binding"/>
    <property type="evidence" value="ECO:0007669"/>
    <property type="project" value="UniProtKB-KW"/>
</dbReference>
<evidence type="ECO:0000313" key="5">
    <source>
        <dbReference type="Proteomes" id="UP000464954"/>
    </source>
</evidence>
<dbReference type="RefSeq" id="WP_160626103.1">
    <property type="nucleotide sequence ID" value="NZ_CP047593.1"/>
</dbReference>
<organism evidence="4 5">
    <name type="scientific">Tichowtungia aerotolerans</name>
    <dbReference type="NCBI Taxonomy" id="2697043"/>
    <lineage>
        <taxon>Bacteria</taxon>
        <taxon>Pseudomonadati</taxon>
        <taxon>Kiritimatiellota</taxon>
        <taxon>Tichowtungiia</taxon>
        <taxon>Tichowtungiales</taxon>
        <taxon>Tichowtungiaceae</taxon>
        <taxon>Tichowtungia</taxon>
    </lineage>
</organism>
<dbReference type="Gene3D" id="3.30.70.330">
    <property type="match status" value="1"/>
</dbReference>
<dbReference type="Pfam" id="PF00076">
    <property type="entry name" value="RRM_1"/>
    <property type="match status" value="1"/>
</dbReference>
<evidence type="ECO:0000313" key="4">
    <source>
        <dbReference type="EMBL" id="QHI68069.1"/>
    </source>
</evidence>
<accession>A0A6P1LZU9</accession>
<reference evidence="4 5" key="1">
    <citation type="submission" date="2020-01" db="EMBL/GenBank/DDBJ databases">
        <title>Ponticoccus aerotolerans gen. nov., sp. nov., an anaerobic bacterium and proposal of Ponticoccusceae fam. nov., Ponticoccusles ord. nov. and Ponticoccuse classis nov. in the phylum Kiritimatiellaeota.</title>
        <authorList>
            <person name="Zhou L.Y."/>
            <person name="Du Z.J."/>
        </authorList>
    </citation>
    <scope>NUCLEOTIDE SEQUENCE [LARGE SCALE GENOMIC DNA]</scope>
    <source>
        <strain evidence="4 5">S-5007</strain>
    </source>
</reference>
<dbReference type="SMART" id="SM00360">
    <property type="entry name" value="RRM"/>
    <property type="match status" value="1"/>
</dbReference>
<sequence>MDIYVGNLPYAATDPDLQELFEQYGAVSSARVILDRMSGRSKGFGFVEMPNKDEAQAAIDALNGADLMGRAIRVNESQPKPQGERRGGGGGRGGYGGGGGGGGRW</sequence>
<feature type="compositionally biased region" description="Gly residues" evidence="2">
    <location>
        <begin position="88"/>
        <end position="105"/>
    </location>
</feature>
<dbReference type="SUPFAM" id="SSF54928">
    <property type="entry name" value="RNA-binding domain, RBD"/>
    <property type="match status" value="1"/>
</dbReference>
<dbReference type="InterPro" id="IPR035979">
    <property type="entry name" value="RBD_domain_sf"/>
</dbReference>
<evidence type="ECO:0000256" key="1">
    <source>
        <dbReference type="ARBA" id="ARBA00022884"/>
    </source>
</evidence>
<feature type="domain" description="RRM" evidence="3">
    <location>
        <begin position="1"/>
        <end position="79"/>
    </location>
</feature>
<evidence type="ECO:0000256" key="2">
    <source>
        <dbReference type="SAM" id="MobiDB-lite"/>
    </source>
</evidence>
<dbReference type="InterPro" id="IPR000504">
    <property type="entry name" value="RRM_dom"/>
</dbReference>
<dbReference type="AlphaFoldDB" id="A0A6P1LZU9"/>